<dbReference type="InterPro" id="IPR017946">
    <property type="entry name" value="PLC-like_Pdiesterase_TIM-brl"/>
</dbReference>
<dbReference type="EMBL" id="FNRI01000008">
    <property type="protein sequence ID" value="SEA88315.1"/>
    <property type="molecule type" value="Genomic_DNA"/>
</dbReference>
<dbReference type="AlphaFoldDB" id="A0A1H4ETE5"/>
<dbReference type="SUPFAM" id="SSF51695">
    <property type="entry name" value="PLC-like phosphodiesterases"/>
    <property type="match status" value="1"/>
</dbReference>
<dbReference type="PANTHER" id="PTHR46320">
    <property type="entry name" value="GLYCEROPHOSPHODIESTER PHOSPHODIESTERASE 1"/>
    <property type="match status" value="1"/>
</dbReference>
<dbReference type="PANTHER" id="PTHR46320:SF1">
    <property type="entry name" value="GLYCEROPHOSPHODIESTER PHOSPHODIESTERASE 1"/>
    <property type="match status" value="1"/>
</dbReference>
<accession>A0A1H4ETE5</accession>
<dbReference type="PROSITE" id="PS51257">
    <property type="entry name" value="PROKAR_LIPOPROTEIN"/>
    <property type="match status" value="1"/>
</dbReference>
<dbReference type="GO" id="GO:0005886">
    <property type="term" value="C:plasma membrane"/>
    <property type="evidence" value="ECO:0007669"/>
    <property type="project" value="TreeGrafter"/>
</dbReference>
<reference evidence="2 3" key="1">
    <citation type="submission" date="2016-10" db="EMBL/GenBank/DDBJ databases">
        <authorList>
            <person name="de Groot N.N."/>
        </authorList>
    </citation>
    <scope>NUCLEOTIDE SEQUENCE [LARGE SCALE GENOMIC DNA]</scope>
    <source>
        <strain evidence="2 3">DSM 25383</strain>
    </source>
</reference>
<dbReference type="GO" id="GO:0070291">
    <property type="term" value="P:N-acylethanolamine metabolic process"/>
    <property type="evidence" value="ECO:0007669"/>
    <property type="project" value="TreeGrafter"/>
</dbReference>
<gene>
    <name evidence="2" type="ORF">SAMN05444145_10874</name>
</gene>
<feature type="domain" description="GP-PDE" evidence="1">
    <location>
        <begin position="28"/>
        <end position="278"/>
    </location>
</feature>
<dbReference type="GO" id="GO:0006644">
    <property type="term" value="P:phospholipid metabolic process"/>
    <property type="evidence" value="ECO:0007669"/>
    <property type="project" value="TreeGrafter"/>
</dbReference>
<evidence type="ECO:0000313" key="2">
    <source>
        <dbReference type="EMBL" id="SEA88315.1"/>
    </source>
</evidence>
<proteinExistence type="predicted"/>
<dbReference type="GO" id="GO:0008889">
    <property type="term" value="F:glycerophosphodiester phosphodiesterase activity"/>
    <property type="evidence" value="ECO:0007669"/>
    <property type="project" value="TreeGrafter"/>
</dbReference>
<keyword evidence="3" id="KW-1185">Reference proteome</keyword>
<dbReference type="RefSeq" id="WP_010264852.1">
    <property type="nucleotide sequence ID" value="NZ_CAEG01000015.1"/>
</dbReference>
<dbReference type="STRING" id="1033731.SAMN05444145_10874"/>
<dbReference type="PROSITE" id="PS50007">
    <property type="entry name" value="PIPLC_X_DOMAIN"/>
    <property type="match status" value="1"/>
</dbReference>
<name>A0A1H4ETE5_9BACT</name>
<dbReference type="PROSITE" id="PS51704">
    <property type="entry name" value="GP_PDE"/>
    <property type="match status" value="1"/>
</dbReference>
<protein>
    <submittedName>
        <fullName evidence="2">Glycerophosphoryl diester phosphodiesterase</fullName>
    </submittedName>
</protein>
<evidence type="ECO:0000259" key="1">
    <source>
        <dbReference type="PROSITE" id="PS51704"/>
    </source>
</evidence>
<sequence>MSKNRLLTLLLLPWIAAGCTGTEEDAVRHFIAHRGATMRCTLAGENSREAVRLAARAGFDCIETDVRWTSDSVLVAVHDATLARTFTYNDGRPVPKETAVSDVSYAELRDSFLLKAARPEYRTRVLTLEEFCTECRDCGLRTFIEPKKVTPEWVYPQLIAIADRVFGRGNYVVTSNNDANDRIRLEMGIRDIPLMGILYQSTYEHIASLGNTIMAVSAARFGEEAYFAHVSRAKADGFETESHADDFEHFDWINHADIDYVSTDLLAPDYTGQGETIYRSRGRDAAKIAAESAASGKMEFGAIYLDLEWCGSATVTLAGQTFTLPETESPRRARHQLLVFDAIPAFGIASPSEDFRIKRISLRIVRF</sequence>
<dbReference type="Pfam" id="PF03009">
    <property type="entry name" value="GDPD"/>
    <property type="match status" value="1"/>
</dbReference>
<dbReference type="Proteomes" id="UP000183253">
    <property type="component" value="Unassembled WGS sequence"/>
</dbReference>
<dbReference type="Gene3D" id="3.20.20.190">
    <property type="entry name" value="Phosphatidylinositol (PI) phosphodiesterase"/>
    <property type="match status" value="1"/>
</dbReference>
<dbReference type="GO" id="GO:0006580">
    <property type="term" value="P:ethanolamine metabolic process"/>
    <property type="evidence" value="ECO:0007669"/>
    <property type="project" value="TreeGrafter"/>
</dbReference>
<dbReference type="InterPro" id="IPR030395">
    <property type="entry name" value="GP_PDE_dom"/>
</dbReference>
<organism evidence="2 3">
    <name type="scientific">Alistipes timonensis JC136</name>
    <dbReference type="NCBI Taxonomy" id="1033731"/>
    <lineage>
        <taxon>Bacteria</taxon>
        <taxon>Pseudomonadati</taxon>
        <taxon>Bacteroidota</taxon>
        <taxon>Bacteroidia</taxon>
        <taxon>Bacteroidales</taxon>
        <taxon>Rikenellaceae</taxon>
        <taxon>Alistipes</taxon>
    </lineage>
</organism>
<evidence type="ECO:0000313" key="3">
    <source>
        <dbReference type="Proteomes" id="UP000183253"/>
    </source>
</evidence>